<sequence length="498" mass="53947">MTVLSDIHVFDPALGTTGTAFEEYLSKDRKLLSESKTVLEAAIENIKKSDSEVVLISGDLTKDGELSSHQIVVDILKDLEKTGKKVFVTHGNHDILNPNAVKFNGDKTEDVEYIDVKKYKELYADFGYSEAIAKDPNSLSYVAELDDETRLIVMDSVLYDTNVADDYPKTDGAISQERLNWILEQIAVAKAEGKQILGMTHHGVVEHFGAQDDIFPQYVIQDWQTVSERLADAGLNIVFTGHFHAQDAVSKTTAAGNTIYDIETGSLVTFPSPYRNVEIADGKMTIDTVTVDSIAGVDDFPEYAKTFLLKGMKVLVPTELAKLLGVTVAEAQGIASQELAPGIELGDFVANALLAHYAGDEKADAATKAVIEGMIASTDSKQKMLGEAIYSIYADTTADNKFMIDLNTLGANVKEVPADQFSGTQEASKVHEGNITVNVSEIKTLTNAEVTGNLMLTGTVTEEINLSNIKVGGNLNLTEINSDKVDLTGIEVTGETTF</sequence>
<comment type="caution">
    <text evidence="6">The sequence shown here is derived from an EMBL/GenBank/DDBJ whole genome shotgun (WGS) entry which is preliminary data.</text>
</comment>
<dbReference type="InterPro" id="IPR050884">
    <property type="entry name" value="CNP_phosphodiesterase-III"/>
</dbReference>
<keyword evidence="3" id="KW-0408">Iron</keyword>
<dbReference type="PANTHER" id="PTHR42988:SF2">
    <property type="entry name" value="CYCLIC NUCLEOTIDE PHOSPHODIESTERASE CBUA0032-RELATED"/>
    <property type="match status" value="1"/>
</dbReference>
<accession>A0A3N9UI27</accession>
<dbReference type="SUPFAM" id="SSF56300">
    <property type="entry name" value="Metallo-dependent phosphatases"/>
    <property type="match status" value="1"/>
</dbReference>
<gene>
    <name evidence="6" type="ORF">EBB45_04945</name>
</gene>
<evidence type="ECO:0000256" key="4">
    <source>
        <dbReference type="ARBA" id="ARBA00025742"/>
    </source>
</evidence>
<dbReference type="GO" id="GO:0016787">
    <property type="term" value="F:hydrolase activity"/>
    <property type="evidence" value="ECO:0007669"/>
    <property type="project" value="UniProtKB-KW"/>
</dbReference>
<dbReference type="PANTHER" id="PTHR42988">
    <property type="entry name" value="PHOSPHOHYDROLASE"/>
    <property type="match status" value="1"/>
</dbReference>
<keyword evidence="7" id="KW-1185">Reference proteome</keyword>
<feature type="domain" description="Calcineurin-like phosphoesterase" evidence="5">
    <location>
        <begin position="2"/>
        <end position="245"/>
    </location>
</feature>
<evidence type="ECO:0000256" key="3">
    <source>
        <dbReference type="ARBA" id="ARBA00023004"/>
    </source>
</evidence>
<dbReference type="OrthoDB" id="9773856at2"/>
<name>A0A3N9UI27_9BACI</name>
<reference evidence="6 7" key="1">
    <citation type="journal article" date="2013" name="J. Microbiol.">
        <title>Lysinibacillus chungkukjangi sp. nov., isolated from Chungkukjang, Korean fermented soybean food.</title>
        <authorList>
            <person name="Kim S.J."/>
            <person name="Jang Y.H."/>
            <person name="Hamada M."/>
            <person name="Ahn J.H."/>
            <person name="Weon H.Y."/>
            <person name="Suzuki K."/>
            <person name="Whang K.S."/>
            <person name="Kwon S.W."/>
        </authorList>
    </citation>
    <scope>NUCLEOTIDE SEQUENCE [LARGE SCALE GENOMIC DNA]</scope>
    <source>
        <strain evidence="6 7">MCCC 1A12701</strain>
    </source>
</reference>
<evidence type="ECO:0000313" key="6">
    <source>
        <dbReference type="EMBL" id="RQW75681.1"/>
    </source>
</evidence>
<protein>
    <submittedName>
        <fullName evidence="6">Metallophosphoesterase</fullName>
    </submittedName>
</protein>
<evidence type="ECO:0000256" key="1">
    <source>
        <dbReference type="ARBA" id="ARBA00022723"/>
    </source>
</evidence>
<dbReference type="InterPro" id="IPR029052">
    <property type="entry name" value="Metallo-depent_PP-like"/>
</dbReference>
<evidence type="ECO:0000313" key="7">
    <source>
        <dbReference type="Proteomes" id="UP000274033"/>
    </source>
</evidence>
<evidence type="ECO:0000259" key="5">
    <source>
        <dbReference type="Pfam" id="PF00149"/>
    </source>
</evidence>
<dbReference type="GO" id="GO:0046872">
    <property type="term" value="F:metal ion binding"/>
    <property type="evidence" value="ECO:0007669"/>
    <property type="project" value="UniProtKB-KW"/>
</dbReference>
<dbReference type="InterPro" id="IPR004843">
    <property type="entry name" value="Calcineurin-like_PHP"/>
</dbReference>
<dbReference type="Pfam" id="PF00149">
    <property type="entry name" value="Metallophos"/>
    <property type="match status" value="1"/>
</dbReference>
<dbReference type="AlphaFoldDB" id="A0A3N9UI27"/>
<proteinExistence type="inferred from homology"/>
<comment type="similarity">
    <text evidence="4">Belongs to the cyclic nucleotide phosphodiesterase class-III family.</text>
</comment>
<dbReference type="Proteomes" id="UP000274033">
    <property type="component" value="Unassembled WGS sequence"/>
</dbReference>
<dbReference type="Gene3D" id="3.60.21.10">
    <property type="match status" value="1"/>
</dbReference>
<keyword evidence="2" id="KW-0378">Hydrolase</keyword>
<evidence type="ECO:0000256" key="2">
    <source>
        <dbReference type="ARBA" id="ARBA00022801"/>
    </source>
</evidence>
<organism evidence="6 7">
    <name type="scientific">Lysinibacillus composti</name>
    <dbReference type="NCBI Taxonomy" id="720633"/>
    <lineage>
        <taxon>Bacteria</taxon>
        <taxon>Bacillati</taxon>
        <taxon>Bacillota</taxon>
        <taxon>Bacilli</taxon>
        <taxon>Bacillales</taxon>
        <taxon>Bacillaceae</taxon>
        <taxon>Lysinibacillus</taxon>
    </lineage>
</organism>
<keyword evidence="1" id="KW-0479">Metal-binding</keyword>
<dbReference type="EMBL" id="RRCT01000003">
    <property type="protein sequence ID" value="RQW75681.1"/>
    <property type="molecule type" value="Genomic_DNA"/>
</dbReference>